<dbReference type="Pfam" id="PF00561">
    <property type="entry name" value="Abhydrolase_1"/>
    <property type="match status" value="1"/>
</dbReference>
<dbReference type="PANTHER" id="PTHR43433:SF10">
    <property type="entry name" value="AB HYDROLASE-1 DOMAIN-CONTAINING PROTEIN"/>
    <property type="match status" value="1"/>
</dbReference>
<evidence type="ECO:0000313" key="3">
    <source>
        <dbReference type="Proteomes" id="UP001596545"/>
    </source>
</evidence>
<dbReference type="PRINTS" id="PR00111">
    <property type="entry name" value="ABHYDROLASE"/>
</dbReference>
<protein>
    <submittedName>
        <fullName evidence="2">Alpha/beta fold hydrolase</fullName>
    </submittedName>
</protein>
<keyword evidence="3" id="KW-1185">Reference proteome</keyword>
<dbReference type="Gene3D" id="3.40.50.1820">
    <property type="entry name" value="alpha/beta hydrolase"/>
    <property type="match status" value="1"/>
</dbReference>
<comment type="caution">
    <text evidence="2">The sequence shown here is derived from an EMBL/GenBank/DDBJ whole genome shotgun (WGS) entry which is preliminary data.</text>
</comment>
<evidence type="ECO:0000313" key="2">
    <source>
        <dbReference type="EMBL" id="MFC7323973.1"/>
    </source>
</evidence>
<dbReference type="GO" id="GO:0016787">
    <property type="term" value="F:hydrolase activity"/>
    <property type="evidence" value="ECO:0007669"/>
    <property type="project" value="UniProtKB-KW"/>
</dbReference>
<dbReference type="PANTHER" id="PTHR43433">
    <property type="entry name" value="HYDROLASE, ALPHA/BETA FOLD FAMILY PROTEIN"/>
    <property type="match status" value="1"/>
</dbReference>
<reference evidence="2 3" key="1">
    <citation type="journal article" date="2019" name="Int. J. Syst. Evol. Microbiol.">
        <title>The Global Catalogue of Microorganisms (GCM) 10K type strain sequencing project: providing services to taxonomists for standard genome sequencing and annotation.</title>
        <authorList>
            <consortium name="The Broad Institute Genomics Platform"/>
            <consortium name="The Broad Institute Genome Sequencing Center for Infectious Disease"/>
            <person name="Wu L."/>
            <person name="Ma J."/>
        </authorList>
    </citation>
    <scope>NUCLEOTIDE SEQUENCE [LARGE SCALE GENOMIC DNA]</scope>
    <source>
        <strain evidence="2 3">CGMCC 1.12554</strain>
    </source>
</reference>
<dbReference type="AlphaFoldDB" id="A0ABD6AK44"/>
<dbReference type="EMBL" id="JBHTBL010000004">
    <property type="protein sequence ID" value="MFC7323973.1"/>
    <property type="molecule type" value="Genomic_DNA"/>
</dbReference>
<dbReference type="RefSeq" id="WP_256408626.1">
    <property type="nucleotide sequence ID" value="NZ_JANHDN010000003.1"/>
</dbReference>
<gene>
    <name evidence="2" type="ORF">ACFQMF_05175</name>
</gene>
<dbReference type="InterPro" id="IPR000073">
    <property type="entry name" value="AB_hydrolase_1"/>
</dbReference>
<keyword evidence="2" id="KW-0378">Hydrolase</keyword>
<accession>A0ABD6AK44</accession>
<dbReference type="Proteomes" id="UP001596545">
    <property type="component" value="Unassembled WGS sequence"/>
</dbReference>
<organism evidence="2 3">
    <name type="scientific">Halorubrum rutilum</name>
    <dbReference type="NCBI Taxonomy" id="1364933"/>
    <lineage>
        <taxon>Archaea</taxon>
        <taxon>Methanobacteriati</taxon>
        <taxon>Methanobacteriota</taxon>
        <taxon>Stenosarchaea group</taxon>
        <taxon>Halobacteria</taxon>
        <taxon>Halobacteriales</taxon>
        <taxon>Haloferacaceae</taxon>
        <taxon>Halorubrum</taxon>
    </lineage>
</organism>
<sequence>MRRNSPRAVRRAALATETCTLPDGRTLAYAVGGDGDGTPVVAHHGTPGSRLFGSLLADAAAAEGVRLVVPDRPGYGRSSPPPDDWTPRDWREDLAALLDAESVERGGVVGFSGGGPFALAAAADDRVDRVGLVSAVVPPADVGLVRLSRVPFAVRALFRLSGAYASVAGPSAVVGQYTDRSVSEAVSRAVADDFHEGLRQGAAAVARENHSFGDEWSGLDRAPVPVRAWHGTRDENAPLSAVRALADESGVGLTTAETDHLGTLLDHRRELLRWVGDA</sequence>
<name>A0ABD6AK44_9EURY</name>
<dbReference type="InterPro" id="IPR029058">
    <property type="entry name" value="AB_hydrolase_fold"/>
</dbReference>
<proteinExistence type="predicted"/>
<dbReference type="InterPro" id="IPR050471">
    <property type="entry name" value="AB_hydrolase"/>
</dbReference>
<dbReference type="SUPFAM" id="SSF53474">
    <property type="entry name" value="alpha/beta-Hydrolases"/>
    <property type="match status" value="1"/>
</dbReference>
<feature type="domain" description="AB hydrolase-1" evidence="1">
    <location>
        <begin position="39"/>
        <end position="139"/>
    </location>
</feature>
<evidence type="ECO:0000259" key="1">
    <source>
        <dbReference type="Pfam" id="PF00561"/>
    </source>
</evidence>